<protein>
    <submittedName>
        <fullName evidence="1">Uncharacterized protein</fullName>
    </submittedName>
</protein>
<dbReference type="AlphaFoldDB" id="A0A2R5F8E1"/>
<proteinExistence type="predicted"/>
<dbReference type="InterPro" id="IPR057895">
    <property type="entry name" value="Mom"/>
</dbReference>
<evidence type="ECO:0000313" key="2">
    <source>
        <dbReference type="Proteomes" id="UP000245081"/>
    </source>
</evidence>
<comment type="caution">
    <text evidence="1">The sequence shown here is derived from an EMBL/GenBank/DDBJ whole genome shotgun (WGS) entry which is preliminary data.</text>
</comment>
<gene>
    <name evidence="1" type="ORF">NMK_2111</name>
</gene>
<accession>A0A2R5F8E1</accession>
<keyword evidence="2" id="KW-1185">Reference proteome</keyword>
<name>A0A2R5F8E1_9PROT</name>
<evidence type="ECO:0000313" key="1">
    <source>
        <dbReference type="EMBL" id="GBG14512.1"/>
    </source>
</evidence>
<organism evidence="1 2">
    <name type="scientific">Novimethylophilus kurashikiensis</name>
    <dbReference type="NCBI Taxonomy" id="1825523"/>
    <lineage>
        <taxon>Bacteria</taxon>
        <taxon>Pseudomonadati</taxon>
        <taxon>Pseudomonadota</taxon>
        <taxon>Betaproteobacteria</taxon>
        <taxon>Nitrosomonadales</taxon>
        <taxon>Methylophilaceae</taxon>
        <taxon>Novimethylophilus</taxon>
    </lineage>
</organism>
<dbReference type="Pfam" id="PF25680">
    <property type="entry name" value="Mom"/>
    <property type="match status" value="1"/>
</dbReference>
<reference evidence="1 2" key="1">
    <citation type="journal article" date="2018" name="Environ. Microbiol.">
        <title>Isolation and genomic characterization of Novimethylophilus kurashikiensis gen. nov. sp. nov., a new lanthanide-dependent methylotrophic species of Methylophilaceae.</title>
        <authorList>
            <person name="Lv H."/>
            <person name="Sahin N."/>
            <person name="Tani A."/>
        </authorList>
    </citation>
    <scope>NUCLEOTIDE SEQUENCE [LARGE SCALE GENOMIC DNA]</scope>
    <source>
        <strain evidence="1 2">La2-4</strain>
    </source>
</reference>
<dbReference type="EMBL" id="BDOQ01000008">
    <property type="protein sequence ID" value="GBG14512.1"/>
    <property type="molecule type" value="Genomic_DNA"/>
</dbReference>
<dbReference type="Proteomes" id="UP000245081">
    <property type="component" value="Unassembled WGS sequence"/>
</dbReference>
<sequence length="273" mass="29915">MLTPYKRQPMQASQLALTAVMGSDGAQRWHHRRDTFVPPSNRFDPGRCEVVALPEAEAKQFVIQHHYSGSYPAARFRVGLVAKPRDGIAFLGGVAVFSVPMQAAAISKYLGGSLLEGVELGRLVLLDHPLLGYNAESWFVARAFRLLKAALPDVKGVVSYSDPVTRYNADGEVVKPGHAGIVYRALNGLYHGRSSARTHIIARDGRVVSERSLSKIRLGESGVDYSIRQLIALGAPARLPHEDGRAYVERALAEGGFRKSRHPGNHVFSWRVA</sequence>